<dbReference type="GO" id="GO:0016020">
    <property type="term" value="C:membrane"/>
    <property type="evidence" value="ECO:0007669"/>
    <property type="project" value="TreeGrafter"/>
</dbReference>
<dbReference type="PANTHER" id="PTHR33346">
    <property type="entry name" value="DEHYDRIN XERO 2-RELATED"/>
    <property type="match status" value="1"/>
</dbReference>
<evidence type="ECO:0000256" key="2">
    <source>
        <dbReference type="RuleBase" id="RU003995"/>
    </source>
</evidence>
<keyword evidence="5" id="KW-1185">Reference proteome</keyword>
<feature type="region of interest" description="Disordered" evidence="3">
    <location>
        <begin position="1"/>
        <end position="159"/>
    </location>
</feature>
<feature type="region of interest" description="Disordered" evidence="3">
    <location>
        <begin position="194"/>
        <end position="213"/>
    </location>
</feature>
<dbReference type="PROSITE" id="PS00823">
    <property type="entry name" value="DEHYDRIN_2"/>
    <property type="match status" value="1"/>
</dbReference>
<protein>
    <submittedName>
        <fullName evidence="4">Phosphoprotein ECPP44</fullName>
    </submittedName>
</protein>
<dbReference type="PANTHER" id="PTHR33346:SF2">
    <property type="entry name" value="DEHYDRIN ERD14"/>
    <property type="match status" value="1"/>
</dbReference>
<dbReference type="GO" id="GO:0009414">
    <property type="term" value="P:response to water deprivation"/>
    <property type="evidence" value="ECO:0007669"/>
    <property type="project" value="UniProtKB-ARBA"/>
</dbReference>
<dbReference type="GO" id="GO:0009631">
    <property type="term" value="P:cold acclimation"/>
    <property type="evidence" value="ECO:0007669"/>
    <property type="project" value="TreeGrafter"/>
</dbReference>
<evidence type="ECO:0000313" key="5">
    <source>
        <dbReference type="Proteomes" id="UP000436088"/>
    </source>
</evidence>
<feature type="compositionally biased region" description="Basic and acidic residues" evidence="3">
    <location>
        <begin position="46"/>
        <end position="78"/>
    </location>
</feature>
<dbReference type="AlphaFoldDB" id="A0A6A3AI21"/>
<feature type="compositionally biased region" description="Basic and acidic residues" evidence="3">
    <location>
        <begin position="102"/>
        <end position="156"/>
    </location>
</feature>
<gene>
    <name evidence="4" type="ORF">F3Y22_tig00110458pilonHSYRG00259</name>
</gene>
<dbReference type="InterPro" id="IPR000167">
    <property type="entry name" value="Dehydrin"/>
</dbReference>
<reference evidence="4" key="1">
    <citation type="submission" date="2019-09" db="EMBL/GenBank/DDBJ databases">
        <title>Draft genome information of white flower Hibiscus syriacus.</title>
        <authorList>
            <person name="Kim Y.-M."/>
        </authorList>
    </citation>
    <scope>NUCLEOTIDE SEQUENCE [LARGE SCALE GENOMIC DNA]</scope>
    <source>
        <strain evidence="4">YM2019G1</strain>
    </source>
</reference>
<dbReference type="Pfam" id="PF00257">
    <property type="entry name" value="Dehydrin"/>
    <property type="match status" value="2"/>
</dbReference>
<organism evidence="4 5">
    <name type="scientific">Hibiscus syriacus</name>
    <name type="common">Rose of Sharon</name>
    <dbReference type="NCBI Taxonomy" id="106335"/>
    <lineage>
        <taxon>Eukaryota</taxon>
        <taxon>Viridiplantae</taxon>
        <taxon>Streptophyta</taxon>
        <taxon>Embryophyta</taxon>
        <taxon>Tracheophyta</taxon>
        <taxon>Spermatophyta</taxon>
        <taxon>Magnoliopsida</taxon>
        <taxon>eudicotyledons</taxon>
        <taxon>Gunneridae</taxon>
        <taxon>Pentapetalae</taxon>
        <taxon>rosids</taxon>
        <taxon>malvids</taxon>
        <taxon>Malvales</taxon>
        <taxon>Malvaceae</taxon>
        <taxon>Malvoideae</taxon>
        <taxon>Hibiscus</taxon>
    </lineage>
</organism>
<dbReference type="GO" id="GO:0009737">
    <property type="term" value="P:response to abscisic acid"/>
    <property type="evidence" value="ECO:0007669"/>
    <property type="project" value="TreeGrafter"/>
</dbReference>
<sequence length="213" mass="23876">MAEEHANKVAGSDEQGAVESKDRGMFDFLGKKKEKAEPQHEAVATEFDKVKIEETKAEKEHKEGEKKPSLLEKLHRSDNSSSSSSDEEEGEGGEKKKKKEKKGLTEKIKEKIGGEKKEGDTAVPVEKCDSETTEKGVMEKIKEKIPMQHKKDEEVKAPPLAATVSAEKVTVVHHEEELQEKKGFLEKIKEKIPGYHTKTEDDKVKEKETTASH</sequence>
<evidence type="ECO:0000256" key="3">
    <source>
        <dbReference type="SAM" id="MobiDB-lite"/>
    </source>
</evidence>
<dbReference type="Proteomes" id="UP000436088">
    <property type="component" value="Unassembled WGS sequence"/>
</dbReference>
<dbReference type="OrthoDB" id="1934367at2759"/>
<feature type="compositionally biased region" description="Basic and acidic residues" evidence="3">
    <location>
        <begin position="19"/>
        <end position="40"/>
    </location>
</feature>
<dbReference type="InterPro" id="IPR030513">
    <property type="entry name" value="Dehydrin_CS"/>
</dbReference>
<dbReference type="EMBL" id="VEPZ02000994">
    <property type="protein sequence ID" value="KAE8704221.1"/>
    <property type="molecule type" value="Genomic_DNA"/>
</dbReference>
<dbReference type="GO" id="GO:0046872">
    <property type="term" value="F:metal ion binding"/>
    <property type="evidence" value="ECO:0007669"/>
    <property type="project" value="UniProtKB-ARBA"/>
</dbReference>
<comment type="caution">
    <text evidence="4">The sequence shown here is derived from an EMBL/GenBank/DDBJ whole genome shotgun (WGS) entry which is preliminary data.</text>
</comment>
<evidence type="ECO:0000313" key="4">
    <source>
        <dbReference type="EMBL" id="KAE8704221.1"/>
    </source>
</evidence>
<dbReference type="PROSITE" id="PS00315">
    <property type="entry name" value="DEHYDRIN_1"/>
    <property type="match status" value="1"/>
</dbReference>
<comment type="similarity">
    <text evidence="1 2">Belongs to the plant dehydrin family.</text>
</comment>
<name>A0A6A3AI21_HIBSY</name>
<proteinExistence type="inferred from homology"/>
<dbReference type="GO" id="GO:0005829">
    <property type="term" value="C:cytosol"/>
    <property type="evidence" value="ECO:0007669"/>
    <property type="project" value="TreeGrafter"/>
</dbReference>
<evidence type="ECO:0000256" key="1">
    <source>
        <dbReference type="ARBA" id="ARBA00008403"/>
    </source>
</evidence>
<accession>A0A6A3AI21</accession>